<evidence type="ECO:0000256" key="13">
    <source>
        <dbReference type="SAM" id="MobiDB-lite"/>
    </source>
</evidence>
<dbReference type="OMA" id="KTCVAKN"/>
<organism evidence="15 16">
    <name type="scientific">Saprolegnia parasitica (strain CBS 223.65)</name>
    <dbReference type="NCBI Taxonomy" id="695850"/>
    <lineage>
        <taxon>Eukaryota</taxon>
        <taxon>Sar</taxon>
        <taxon>Stramenopiles</taxon>
        <taxon>Oomycota</taxon>
        <taxon>Saprolegniomycetes</taxon>
        <taxon>Saprolegniales</taxon>
        <taxon>Saprolegniaceae</taxon>
        <taxon>Saprolegnia</taxon>
    </lineage>
</organism>
<keyword evidence="4" id="KW-0808">Transferase</keyword>
<keyword evidence="8" id="KW-0156">Chromatin regulator</keyword>
<keyword evidence="16" id="KW-1185">Reference proteome</keyword>
<dbReference type="InterPro" id="IPR035898">
    <property type="entry name" value="TAZ_dom_sf"/>
</dbReference>
<dbReference type="RefSeq" id="XP_012195112.1">
    <property type="nucleotide sequence ID" value="XM_012339722.1"/>
</dbReference>
<evidence type="ECO:0000313" key="15">
    <source>
        <dbReference type="EMBL" id="KDO34376.1"/>
    </source>
</evidence>
<sequence>MSAHVDDLLFDDDDDDDMGGVEAMQGFVHPPATLLQPPASIVQPPASLVQPPSSLVQPPASLVQPPASLVQPPASLVQPPASLVQPPPSLIQPPASIGITAPPIAATPIAYQPSPPTQALPDDKLRKLFQIIQTRIKDKYLPIYNEVKAQGTPLKSDMTAILEVVKKHIGEPMLMSLMQEIGGFPMNRVVGGFGDVLKTEPARFASPPLQPAPTVRTPPAEPARPSANESEKIRFARHLLSHASTCVVTTGTCQIKKCDDIKRFFKHSTACKLGRDCSHCEQLRTLVKLHAEDCSVATLSRCPIPFCDDIRKAHASRGGAKAPVKPASPPKTITKLQQRQAADEDDAPSKNQQQVPQVKASPPPPKMAPQAAEYGRILQLILHCKHCMVPKCAYNGCIEAKSHMLEMRNPETMVPRALTFRQVYKHYEACKNDACPVCTMGRQQLAMDAAPSTPAGKITPRSTPTLHVPTSSSPRSPTHGIAKKKTPKNPAAAVARPDPTKSMYGLPSAIDTSSATMHSNGTEYEDLVPTNANDLRREADVLTHTNIDPTQEKRIMLAGVPKANLLASKKETWMYNDVFQSHVLQQTMQKALMQAGVHATDEASDMMGLALHEYLKQILEEMVQVSKQRCDTHALLLPSTNGAATLTAVDILKASTDDSFTKMRQLDLDLRAELLEEAKKEESTEKDKGGKRRKAKVAKTSATSAPNRSVLDGKDEDDMDIEELARKDLKAKLVLEGAVIDGRVNASISSRRPKAVENQITIEDAEYWLRSQKPYVDAKLFCRAQAARIQTKSLQ</sequence>
<dbReference type="Pfam" id="PF05236">
    <property type="entry name" value="TAF4"/>
    <property type="match status" value="1"/>
</dbReference>
<evidence type="ECO:0000313" key="16">
    <source>
        <dbReference type="Proteomes" id="UP000030745"/>
    </source>
</evidence>
<evidence type="ECO:0000259" key="14">
    <source>
        <dbReference type="PROSITE" id="PS50134"/>
    </source>
</evidence>
<dbReference type="EMBL" id="KK583191">
    <property type="protein sequence ID" value="KDO34376.1"/>
    <property type="molecule type" value="Genomic_DNA"/>
</dbReference>
<evidence type="ECO:0000256" key="9">
    <source>
        <dbReference type="ARBA" id="ARBA00023015"/>
    </source>
</evidence>
<protein>
    <recommendedName>
        <fullName evidence="3">histone acetyltransferase</fullName>
        <ecNumber evidence="3">2.3.1.48</ecNumber>
    </recommendedName>
</protein>
<comment type="catalytic activity">
    <reaction evidence="12">
        <text>L-lysyl-[protein] + acetyl-CoA = N(6)-acetyl-L-lysyl-[protein] + CoA + H(+)</text>
        <dbReference type="Rhea" id="RHEA:45948"/>
        <dbReference type="Rhea" id="RHEA-COMP:9752"/>
        <dbReference type="Rhea" id="RHEA-COMP:10731"/>
        <dbReference type="ChEBI" id="CHEBI:15378"/>
        <dbReference type="ChEBI" id="CHEBI:29969"/>
        <dbReference type="ChEBI" id="CHEBI:57287"/>
        <dbReference type="ChEBI" id="CHEBI:57288"/>
        <dbReference type="ChEBI" id="CHEBI:61930"/>
        <dbReference type="EC" id="2.3.1.48"/>
    </reaction>
</comment>
<accession>A0A067D6Q5</accession>
<keyword evidence="10" id="KW-0804">Transcription</keyword>
<dbReference type="GO" id="GO:0045944">
    <property type="term" value="P:positive regulation of transcription by RNA polymerase II"/>
    <property type="evidence" value="ECO:0007669"/>
    <property type="project" value="TreeGrafter"/>
</dbReference>
<evidence type="ECO:0000256" key="1">
    <source>
        <dbReference type="ARBA" id="ARBA00004123"/>
    </source>
</evidence>
<name>A0A067D6Q5_SAPPC</name>
<dbReference type="STRING" id="695850.A0A067D6Q5"/>
<dbReference type="GO" id="GO:0000123">
    <property type="term" value="C:histone acetyltransferase complex"/>
    <property type="evidence" value="ECO:0007669"/>
    <property type="project" value="TreeGrafter"/>
</dbReference>
<feature type="compositionally biased region" description="Basic and acidic residues" evidence="13">
    <location>
        <begin position="679"/>
        <end position="688"/>
    </location>
</feature>
<feature type="region of interest" description="Disordered" evidence="13">
    <location>
        <begin position="204"/>
        <end position="228"/>
    </location>
</feature>
<evidence type="ECO:0000256" key="5">
    <source>
        <dbReference type="ARBA" id="ARBA00022723"/>
    </source>
</evidence>
<reference evidence="15 16" key="1">
    <citation type="journal article" date="2013" name="PLoS Genet.">
        <title>Distinctive expansion of potential virulence genes in the genome of the oomycete fish pathogen Saprolegnia parasitica.</title>
        <authorList>
            <person name="Jiang R.H."/>
            <person name="de Bruijn I."/>
            <person name="Haas B.J."/>
            <person name="Belmonte R."/>
            <person name="Lobach L."/>
            <person name="Christie J."/>
            <person name="van den Ackerveken G."/>
            <person name="Bottin A."/>
            <person name="Bulone V."/>
            <person name="Diaz-Moreno S.M."/>
            <person name="Dumas B."/>
            <person name="Fan L."/>
            <person name="Gaulin E."/>
            <person name="Govers F."/>
            <person name="Grenville-Briggs L.J."/>
            <person name="Horner N.R."/>
            <person name="Levin J.Z."/>
            <person name="Mammella M."/>
            <person name="Meijer H.J."/>
            <person name="Morris P."/>
            <person name="Nusbaum C."/>
            <person name="Oome S."/>
            <person name="Phillips A.J."/>
            <person name="van Rooyen D."/>
            <person name="Rzeszutek E."/>
            <person name="Saraiva M."/>
            <person name="Secombes C.J."/>
            <person name="Seidl M.F."/>
            <person name="Snel B."/>
            <person name="Stassen J.H."/>
            <person name="Sykes S."/>
            <person name="Tripathy S."/>
            <person name="van den Berg H."/>
            <person name="Vega-Arreguin J.C."/>
            <person name="Wawra S."/>
            <person name="Young S.K."/>
            <person name="Zeng Q."/>
            <person name="Dieguez-Uribeondo J."/>
            <person name="Russ C."/>
            <person name="Tyler B.M."/>
            <person name="van West P."/>
        </authorList>
    </citation>
    <scope>NUCLEOTIDE SEQUENCE [LARGE SCALE GENOMIC DNA]</scope>
    <source>
        <strain evidence="15 16">CBS 223.65</strain>
    </source>
</reference>
<evidence type="ECO:0000256" key="12">
    <source>
        <dbReference type="ARBA" id="ARBA00048017"/>
    </source>
</evidence>
<dbReference type="EC" id="2.3.1.48" evidence="3"/>
<dbReference type="GO" id="GO:0008270">
    <property type="term" value="F:zinc ion binding"/>
    <property type="evidence" value="ECO:0007669"/>
    <property type="project" value="UniProtKB-KW"/>
</dbReference>
<gene>
    <name evidence="15" type="ORF">SPRG_01512</name>
</gene>
<comment type="similarity">
    <text evidence="2">Belongs to the TAF4 family.</text>
</comment>
<dbReference type="PROSITE" id="PS50134">
    <property type="entry name" value="ZF_TAZ"/>
    <property type="match status" value="1"/>
</dbReference>
<feature type="compositionally biased region" description="Acidic residues" evidence="13">
    <location>
        <begin position="8"/>
        <end position="19"/>
    </location>
</feature>
<dbReference type="Gene3D" id="1.20.1020.10">
    <property type="entry name" value="TAZ domain"/>
    <property type="match status" value="2"/>
</dbReference>
<dbReference type="Proteomes" id="UP000030745">
    <property type="component" value="Unassembled WGS sequence"/>
</dbReference>
<feature type="region of interest" description="Disordered" evidence="13">
    <location>
        <begin position="317"/>
        <end position="369"/>
    </location>
</feature>
<dbReference type="OrthoDB" id="73915at2759"/>
<dbReference type="PANTHER" id="PTHR13808">
    <property type="entry name" value="CBP/P300-RELATED"/>
    <property type="match status" value="1"/>
</dbReference>
<keyword evidence="11" id="KW-0539">Nucleus</keyword>
<evidence type="ECO:0000256" key="10">
    <source>
        <dbReference type="ARBA" id="ARBA00023163"/>
    </source>
</evidence>
<dbReference type="GeneID" id="24124098"/>
<feature type="region of interest" description="Disordered" evidence="13">
    <location>
        <begin position="451"/>
        <end position="504"/>
    </location>
</feature>
<feature type="region of interest" description="Disordered" evidence="13">
    <location>
        <begin position="679"/>
        <end position="715"/>
    </location>
</feature>
<keyword evidence="6" id="KW-0863">Zinc-finger</keyword>
<proteinExistence type="inferred from homology"/>
<evidence type="ECO:0000256" key="6">
    <source>
        <dbReference type="ARBA" id="ARBA00022771"/>
    </source>
</evidence>
<feature type="domain" description="TAZ-type" evidence="14">
    <location>
        <begin position="226"/>
        <end position="310"/>
    </location>
</feature>
<dbReference type="VEuPathDB" id="FungiDB:SPRG_01512"/>
<dbReference type="InterPro" id="IPR007900">
    <property type="entry name" value="TAF4_C"/>
</dbReference>
<dbReference type="Pfam" id="PF02135">
    <property type="entry name" value="zf-TAZ"/>
    <property type="match status" value="1"/>
</dbReference>
<dbReference type="KEGG" id="spar:SPRG_01512"/>
<evidence type="ECO:0000256" key="3">
    <source>
        <dbReference type="ARBA" id="ARBA00013184"/>
    </source>
</evidence>
<dbReference type="InterPro" id="IPR000197">
    <property type="entry name" value="Znf_TAZ"/>
</dbReference>
<evidence type="ECO:0000256" key="2">
    <source>
        <dbReference type="ARBA" id="ARBA00006178"/>
    </source>
</evidence>
<keyword evidence="9" id="KW-0805">Transcription regulation</keyword>
<evidence type="ECO:0000256" key="11">
    <source>
        <dbReference type="ARBA" id="ARBA00023242"/>
    </source>
</evidence>
<keyword evidence="7" id="KW-0862">Zinc</keyword>
<dbReference type="GO" id="GO:0003713">
    <property type="term" value="F:transcription coactivator activity"/>
    <property type="evidence" value="ECO:0007669"/>
    <property type="project" value="TreeGrafter"/>
</dbReference>
<evidence type="ECO:0000256" key="7">
    <source>
        <dbReference type="ARBA" id="ARBA00022833"/>
    </source>
</evidence>
<evidence type="ECO:0000256" key="4">
    <source>
        <dbReference type="ARBA" id="ARBA00022679"/>
    </source>
</evidence>
<dbReference type="GO" id="GO:0031490">
    <property type="term" value="F:chromatin DNA binding"/>
    <property type="evidence" value="ECO:0007669"/>
    <property type="project" value="TreeGrafter"/>
</dbReference>
<dbReference type="GO" id="GO:0005669">
    <property type="term" value="C:transcription factor TFIID complex"/>
    <property type="evidence" value="ECO:0007669"/>
    <property type="project" value="InterPro"/>
</dbReference>
<dbReference type="GO" id="GO:0004402">
    <property type="term" value="F:histone acetyltransferase activity"/>
    <property type="evidence" value="ECO:0007669"/>
    <property type="project" value="InterPro"/>
</dbReference>
<comment type="subcellular location">
    <subcellularLocation>
        <location evidence="1">Nucleus</location>
    </subcellularLocation>
</comment>
<dbReference type="GO" id="GO:0006352">
    <property type="term" value="P:DNA-templated transcription initiation"/>
    <property type="evidence" value="ECO:0007669"/>
    <property type="project" value="InterPro"/>
</dbReference>
<feature type="compositionally biased region" description="Polar residues" evidence="13">
    <location>
        <begin position="460"/>
        <end position="476"/>
    </location>
</feature>
<dbReference type="PANTHER" id="PTHR13808:SF1">
    <property type="entry name" value="HISTONE ACETYLTRANSFERASE"/>
    <property type="match status" value="1"/>
</dbReference>
<evidence type="ECO:0000256" key="8">
    <source>
        <dbReference type="ARBA" id="ARBA00022853"/>
    </source>
</evidence>
<dbReference type="SMART" id="SM00551">
    <property type="entry name" value="ZnF_TAZ"/>
    <property type="match status" value="2"/>
</dbReference>
<dbReference type="InterPro" id="IPR013178">
    <property type="entry name" value="Histone_AcTrfase_Rtt109/CBP"/>
</dbReference>
<feature type="region of interest" description="Disordered" evidence="13">
    <location>
        <begin position="1"/>
        <end position="23"/>
    </location>
</feature>
<dbReference type="AlphaFoldDB" id="A0A067D6Q5"/>
<keyword evidence="5" id="KW-0479">Metal-binding</keyword>
<dbReference type="SUPFAM" id="SSF57933">
    <property type="entry name" value="TAZ domain"/>
    <property type="match status" value="2"/>
</dbReference>